<organism evidence="2">
    <name type="scientific">Bacillus thuringiensis subsp. israelensis</name>
    <dbReference type="NCBI Taxonomy" id="1430"/>
    <lineage>
        <taxon>Bacteria</taxon>
        <taxon>Bacillati</taxon>
        <taxon>Bacillota</taxon>
        <taxon>Bacilli</taxon>
        <taxon>Bacillales</taxon>
        <taxon>Bacillaceae</taxon>
        <taxon>Bacillus</taxon>
        <taxon>Bacillus cereus group</taxon>
    </lineage>
</organism>
<evidence type="ECO:0000313" key="2">
    <source>
        <dbReference type="EMBL" id="AND28405.1"/>
    </source>
</evidence>
<keyword evidence="1" id="KW-0732">Signal</keyword>
<dbReference type="EMBL" id="CP013278">
    <property type="protein sequence ID" value="AND28405.1"/>
    <property type="molecule type" value="Genomic_DNA"/>
</dbReference>
<geneLocation type="plasmid" evidence="2">
    <name>pAM65-52-3-235K</name>
</geneLocation>
<feature type="chain" id="PRO_5041082420" evidence="1">
    <location>
        <begin position="30"/>
        <end position="222"/>
    </location>
</feature>
<keyword evidence="2" id="KW-0614">Plasmid</keyword>
<dbReference type="PATRIC" id="fig|1430.6.peg.1986"/>
<proteinExistence type="predicted"/>
<gene>
    <name evidence="2" type="ORF">ATN07_32260</name>
</gene>
<dbReference type="AlphaFoldDB" id="A0A161IS94"/>
<accession>A0A161IS94</accession>
<sequence length="222" mass="24216">MKILNKGLLVAFTTMLAFSYTVPSSISYADENNTVNTVNTANTEVSNAEVTKTKELMDIIQELDQNLDMENLSNNNPEDILKLSKTAQDFYHSYKSISDSNNGSVSADSVVNLIASKVNENSINNNPNYAAQYAVVRSKDFYISNYQVNQVVKLAGLHGTGWGFAIALAKKFGKSPTWVTLMIVAVPALGAATLNYCNSKNKGVIINRLSIGATHNFSCRSQ</sequence>
<reference evidence="2" key="1">
    <citation type="journal article" date="2017" name="Res. Microbiol.">
        <title>Comparative genomics of extrachromosomal elements in Bacillus thuringiensis subsp. israelensis.</title>
        <authorList>
            <person name="Bolotin A."/>
            <person name="Gillis A."/>
            <person name="Sanchis V."/>
            <person name="Nielsen-LeRoux C."/>
            <person name="Mahillon J."/>
            <person name="Lereclus D."/>
            <person name="Sorokin A."/>
        </authorList>
    </citation>
    <scope>NUCLEOTIDE SEQUENCE</scope>
    <source>
        <strain evidence="2">AM65-52</strain>
        <plasmid evidence="2">pAM65-52-3-235K</plasmid>
    </source>
</reference>
<evidence type="ECO:0000256" key="1">
    <source>
        <dbReference type="SAM" id="SignalP"/>
    </source>
</evidence>
<protein>
    <submittedName>
        <fullName evidence="2">Uncharacterized protein</fullName>
    </submittedName>
</protein>
<name>A0A161IS94_BACTI</name>
<feature type="signal peptide" evidence="1">
    <location>
        <begin position="1"/>
        <end position="29"/>
    </location>
</feature>
<dbReference type="RefSeq" id="WP_000698519.1">
    <property type="nucleotide sequence ID" value="NZ_CP013278.1"/>
</dbReference>